<name>A0AC35GV95_9BILA</name>
<organism evidence="1 2">
    <name type="scientific">Panagrolaimus sp. PS1159</name>
    <dbReference type="NCBI Taxonomy" id="55785"/>
    <lineage>
        <taxon>Eukaryota</taxon>
        <taxon>Metazoa</taxon>
        <taxon>Ecdysozoa</taxon>
        <taxon>Nematoda</taxon>
        <taxon>Chromadorea</taxon>
        <taxon>Rhabditida</taxon>
        <taxon>Tylenchina</taxon>
        <taxon>Panagrolaimomorpha</taxon>
        <taxon>Panagrolaimoidea</taxon>
        <taxon>Panagrolaimidae</taxon>
        <taxon>Panagrolaimus</taxon>
    </lineage>
</organism>
<evidence type="ECO:0000313" key="1">
    <source>
        <dbReference type="Proteomes" id="UP000887580"/>
    </source>
</evidence>
<reference evidence="2" key="1">
    <citation type="submission" date="2022-11" db="UniProtKB">
        <authorList>
            <consortium name="WormBaseParasite"/>
        </authorList>
    </citation>
    <scope>IDENTIFICATION</scope>
</reference>
<dbReference type="Proteomes" id="UP000887580">
    <property type="component" value="Unplaced"/>
</dbReference>
<evidence type="ECO:0000313" key="2">
    <source>
        <dbReference type="WBParaSite" id="PS1159_v2.g9191.t1"/>
    </source>
</evidence>
<protein>
    <submittedName>
        <fullName evidence="2">Protein F37C4.5</fullName>
    </submittedName>
</protein>
<sequence length="568" mass="63475">MSQQRSIETINARKTPLQSVTVFTDRAEITRKISVSLKSGINDIRLENVAGSVESNSIRVDGVGDAVIHGVKYESKPVNFDEIDLPKIKQLRSQLKEVEAEAQKERDLQSIYNARVEALNNAVKTIGQSSTKGDSSNIVNFNDGSEVSIDNFFDYHERRSLELKAKLRVVEERIRTFDLEIQRLNDELNQYRWNLDSKNIISIEMENHGGDTQAELDITYQVYGAHWSPSYDIRVKSENDKHEMNITYFGSIQQQTGEDWTDVDLHLSTAQPGLGGDLPKLGTTVVQFKPPPPPPQPYQNYSSRGGQYNEMACDLQEVRLARCAPKMAHIAASATENTLATTFTIPNKKTIPSDTAEHKITITVATIPAYLNYHCVPKKDTNVFLMATVINDTDYPILAGPASVYVNNSMSAMINLRATSAGEKLECPLGVDKTVKVIYKPTHKFQTKVGLINKNSSSGNEQRIVVKNTKRSEAILITLHEPIPKSADEKIKVTLTSPDVSKNTSKDAEVIDNRTFNLPSVGAELDDLNNLLWTDSVEPGSEKTFIVKWSIDFPPNETLEYVEQSQQE</sequence>
<accession>A0AC35GV95</accession>
<dbReference type="WBParaSite" id="PS1159_v2.g9191.t1">
    <property type="protein sequence ID" value="PS1159_v2.g9191.t1"/>
    <property type="gene ID" value="PS1159_v2.g9191"/>
</dbReference>
<proteinExistence type="predicted"/>